<evidence type="ECO:0000313" key="2">
    <source>
        <dbReference type="EMBL" id="MFC3713575.1"/>
    </source>
</evidence>
<protein>
    <submittedName>
        <fullName evidence="2">PRC-barrel domain-containing protein</fullName>
    </submittedName>
</protein>
<organism evidence="2 3">
    <name type="scientific">Sphingoaurantiacus capsulatus</name>
    <dbReference type="NCBI Taxonomy" id="1771310"/>
    <lineage>
        <taxon>Bacteria</taxon>
        <taxon>Pseudomonadati</taxon>
        <taxon>Pseudomonadota</taxon>
        <taxon>Alphaproteobacteria</taxon>
        <taxon>Sphingomonadales</taxon>
        <taxon>Sphingosinicellaceae</taxon>
        <taxon>Sphingoaurantiacus</taxon>
    </lineage>
</organism>
<dbReference type="PANTHER" id="PTHR36505:SF1">
    <property type="entry name" value="BLR1072 PROTEIN"/>
    <property type="match status" value="1"/>
</dbReference>
<gene>
    <name evidence="2" type="ORF">ACFOMD_13425</name>
</gene>
<sequence length="97" mass="9649">MPAAAICGASVTGSDGESLGTVSELMIDSRSGGIAYAVLAFGGVMGVGEKLFAVPWAAFSADPASGELSLKVSASALAEREGFDKDAWPTSADASFS</sequence>
<comment type="caution">
    <text evidence="2">The sequence shown here is derived from an EMBL/GenBank/DDBJ whole genome shotgun (WGS) entry which is preliminary data.</text>
</comment>
<proteinExistence type="predicted"/>
<dbReference type="InterPro" id="IPR011033">
    <property type="entry name" value="PRC_barrel-like_sf"/>
</dbReference>
<dbReference type="EMBL" id="JBHRXV010000011">
    <property type="protein sequence ID" value="MFC3713575.1"/>
    <property type="molecule type" value="Genomic_DNA"/>
</dbReference>
<dbReference type="InterPro" id="IPR027275">
    <property type="entry name" value="PRC-brl_dom"/>
</dbReference>
<evidence type="ECO:0000313" key="3">
    <source>
        <dbReference type="Proteomes" id="UP001595615"/>
    </source>
</evidence>
<feature type="domain" description="PRC-barrel" evidence="1">
    <location>
        <begin position="4"/>
        <end position="57"/>
    </location>
</feature>
<dbReference type="RefSeq" id="WP_380862199.1">
    <property type="nucleotide sequence ID" value="NZ_JBHRXV010000011.1"/>
</dbReference>
<keyword evidence="3" id="KW-1185">Reference proteome</keyword>
<dbReference type="Pfam" id="PF05239">
    <property type="entry name" value="PRC"/>
    <property type="match status" value="1"/>
</dbReference>
<dbReference type="SUPFAM" id="SSF50346">
    <property type="entry name" value="PRC-barrel domain"/>
    <property type="match status" value="1"/>
</dbReference>
<name>A0ABV7XBN7_9SPHN</name>
<accession>A0ABV7XBN7</accession>
<evidence type="ECO:0000259" key="1">
    <source>
        <dbReference type="Pfam" id="PF05239"/>
    </source>
</evidence>
<dbReference type="Gene3D" id="2.30.30.240">
    <property type="entry name" value="PRC-barrel domain"/>
    <property type="match status" value="1"/>
</dbReference>
<reference evidence="3" key="1">
    <citation type="journal article" date="2019" name="Int. J. Syst. Evol. Microbiol.">
        <title>The Global Catalogue of Microorganisms (GCM) 10K type strain sequencing project: providing services to taxonomists for standard genome sequencing and annotation.</title>
        <authorList>
            <consortium name="The Broad Institute Genomics Platform"/>
            <consortium name="The Broad Institute Genome Sequencing Center for Infectious Disease"/>
            <person name="Wu L."/>
            <person name="Ma J."/>
        </authorList>
    </citation>
    <scope>NUCLEOTIDE SEQUENCE [LARGE SCALE GENOMIC DNA]</scope>
    <source>
        <strain evidence="3">KCTC 42644</strain>
    </source>
</reference>
<dbReference type="PANTHER" id="PTHR36505">
    <property type="entry name" value="BLR1072 PROTEIN"/>
    <property type="match status" value="1"/>
</dbReference>
<dbReference type="Proteomes" id="UP001595615">
    <property type="component" value="Unassembled WGS sequence"/>
</dbReference>